<keyword evidence="3" id="KW-1185">Reference proteome</keyword>
<feature type="transmembrane region" description="Helical" evidence="1">
    <location>
        <begin position="102"/>
        <end position="125"/>
    </location>
</feature>
<gene>
    <name evidence="2" type="ORF">Q3O60_07195</name>
</gene>
<evidence type="ECO:0000256" key="1">
    <source>
        <dbReference type="SAM" id="Phobius"/>
    </source>
</evidence>
<sequence length="349" mass="40382">MPFIQQQQESSELHLFWWLWPLAMLAGMLLGAGALNYSADGRINVLLVWLLWAGMPMLGSLVSVVWLFRPAKPWLSRFSGQSVFWQPNKQQLWWLLSQLQWLWVWFALGIVLVYLLLLLFSDLAFGWSSTLLFNSELLVETIRLISCPWAALWPAAVPDAAMIELTRFARVETTETSLQQASGWWPFLLASVLFYNILPRLGLVLFCRWRWHHAQRSQIHVAIPSSRQATEKNASTNQLATAVLEQWQDAKVVNWQLASTGALQLGVQDWQHDQQQWQQCLASKPKRLLWRVPASRSPVAELADWMQQARQQQIEQAIWLQTDAQTVPERHIASWQAFARQHELVWIGN</sequence>
<feature type="transmembrane region" description="Helical" evidence="1">
    <location>
        <begin position="184"/>
        <end position="207"/>
    </location>
</feature>
<comment type="caution">
    <text evidence="2">The sequence shown here is derived from an EMBL/GenBank/DDBJ whole genome shotgun (WGS) entry which is preliminary data.</text>
</comment>
<feature type="transmembrane region" description="Helical" evidence="1">
    <location>
        <begin position="15"/>
        <end position="35"/>
    </location>
</feature>
<dbReference type="Proteomes" id="UP001231616">
    <property type="component" value="Unassembled WGS sequence"/>
</dbReference>
<name>A0ABT9GY34_9GAMM</name>
<dbReference type="EMBL" id="JAUZVZ010000008">
    <property type="protein sequence ID" value="MDP4535968.1"/>
    <property type="molecule type" value="Genomic_DNA"/>
</dbReference>
<reference evidence="2 3" key="1">
    <citation type="submission" date="2023-08" db="EMBL/GenBank/DDBJ databases">
        <authorList>
            <person name="Joshi A."/>
            <person name="Thite S."/>
        </authorList>
    </citation>
    <scope>NUCLEOTIDE SEQUENCE [LARGE SCALE GENOMIC DNA]</scope>
    <source>
        <strain evidence="2 3">AC40</strain>
    </source>
</reference>
<evidence type="ECO:0000313" key="3">
    <source>
        <dbReference type="Proteomes" id="UP001231616"/>
    </source>
</evidence>
<evidence type="ECO:0000313" key="2">
    <source>
        <dbReference type="EMBL" id="MDP4535968.1"/>
    </source>
</evidence>
<keyword evidence="1" id="KW-0812">Transmembrane</keyword>
<protein>
    <submittedName>
        <fullName evidence="2">DUF2868 domain-containing protein</fullName>
    </submittedName>
</protein>
<dbReference type="RefSeq" id="WP_305893233.1">
    <property type="nucleotide sequence ID" value="NZ_JAUZVZ010000008.1"/>
</dbReference>
<dbReference type="Pfam" id="PF11067">
    <property type="entry name" value="DUF2868"/>
    <property type="match status" value="1"/>
</dbReference>
<keyword evidence="1" id="KW-1133">Transmembrane helix</keyword>
<dbReference type="InterPro" id="IPR021296">
    <property type="entry name" value="DUF2868"/>
</dbReference>
<accession>A0ABT9GY34</accession>
<keyword evidence="1" id="KW-0472">Membrane</keyword>
<feature type="transmembrane region" description="Helical" evidence="1">
    <location>
        <begin position="47"/>
        <end position="68"/>
    </location>
</feature>
<proteinExistence type="predicted"/>
<organism evidence="2 3">
    <name type="scientific">Alkalimonas collagenimarina</name>
    <dbReference type="NCBI Taxonomy" id="400390"/>
    <lineage>
        <taxon>Bacteria</taxon>
        <taxon>Pseudomonadati</taxon>
        <taxon>Pseudomonadota</taxon>
        <taxon>Gammaproteobacteria</taxon>
        <taxon>Alkalimonas</taxon>
    </lineage>
</organism>